<dbReference type="GeneID" id="60320816"/>
<dbReference type="Proteomes" id="UP000259812">
    <property type="component" value="Genome"/>
</dbReference>
<organism evidence="1 2">
    <name type="scientific">Mycobacterium phage Thonko</name>
    <dbReference type="NCBI Taxonomy" id="2282910"/>
    <lineage>
        <taxon>Viruses</taxon>
        <taxon>Duplodnaviria</taxon>
        <taxon>Heunggongvirae</taxon>
        <taxon>Uroviricota</taxon>
        <taxon>Caudoviricetes</taxon>
        <taxon>Bclasvirinae</taxon>
        <taxon>Thonkovirus</taxon>
        <taxon>Thonkovirus thonko</taxon>
    </lineage>
</organism>
<sequence>MPTPDEVPDELREQASAVADQMTELVRRAHARGARDGMELAAVICQQVIDGAEHEIIVTVASTLRDQIRLGALSIE</sequence>
<reference evidence="2" key="1">
    <citation type="submission" date="2018-07" db="EMBL/GenBank/DDBJ databases">
        <authorList>
            <person name="Quirk P.G."/>
            <person name="Krulwich T.A."/>
        </authorList>
    </citation>
    <scope>NUCLEOTIDE SEQUENCE [LARGE SCALE GENOMIC DNA]</scope>
</reference>
<evidence type="ECO:0000313" key="2">
    <source>
        <dbReference type="Proteomes" id="UP000259812"/>
    </source>
</evidence>
<name>A0A346FCA8_9CAUD</name>
<dbReference type="KEGG" id="vg:60320816"/>
<dbReference type="EMBL" id="MH632120">
    <property type="protein sequence ID" value="AXN53333.1"/>
    <property type="molecule type" value="Genomic_DNA"/>
</dbReference>
<evidence type="ECO:0000313" key="1">
    <source>
        <dbReference type="EMBL" id="AXN53333.1"/>
    </source>
</evidence>
<keyword evidence="2" id="KW-1185">Reference proteome</keyword>
<gene>
    <name evidence="1" type="primary">61</name>
    <name evidence="1" type="ORF">PBI_THONKO_61</name>
</gene>
<dbReference type="RefSeq" id="YP_009949412.1">
    <property type="nucleotide sequence ID" value="NC_051580.1"/>
</dbReference>
<accession>A0A346FCA8</accession>
<proteinExistence type="predicted"/>
<protein>
    <submittedName>
        <fullName evidence="1">Uncharacterized protein</fullName>
    </submittedName>
</protein>